<dbReference type="AlphaFoldDB" id="A0A3P7KB41"/>
<keyword evidence="2" id="KW-1185">Reference proteome</keyword>
<organism evidence="1 2">
    <name type="scientific">Onchocerca ochengi</name>
    <name type="common">Filarial nematode worm</name>
    <dbReference type="NCBI Taxonomy" id="42157"/>
    <lineage>
        <taxon>Eukaryota</taxon>
        <taxon>Metazoa</taxon>
        <taxon>Ecdysozoa</taxon>
        <taxon>Nematoda</taxon>
        <taxon>Chromadorea</taxon>
        <taxon>Rhabditida</taxon>
        <taxon>Spirurina</taxon>
        <taxon>Spiruromorpha</taxon>
        <taxon>Filarioidea</taxon>
        <taxon>Onchocercidae</taxon>
        <taxon>Onchocerca</taxon>
    </lineage>
</organism>
<evidence type="ECO:0000313" key="2">
    <source>
        <dbReference type="Proteomes" id="UP000271087"/>
    </source>
</evidence>
<name>A0A3P7KB41_ONCOC</name>
<accession>A0A3P7KB41</accession>
<reference evidence="1 2" key="1">
    <citation type="submission" date="2018-08" db="EMBL/GenBank/DDBJ databases">
        <authorList>
            <person name="Laetsch R D."/>
            <person name="Stevens L."/>
            <person name="Kumar S."/>
            <person name="Blaxter L. M."/>
        </authorList>
    </citation>
    <scope>NUCLEOTIDE SEQUENCE [LARGE SCALE GENOMIC DNA]</scope>
</reference>
<sequence>NQDEHMAVIQPNSEKTGILDEIVTIPLMDNDHKESND</sequence>
<feature type="non-terminal residue" evidence="1">
    <location>
        <position position="1"/>
    </location>
</feature>
<protein>
    <submittedName>
        <fullName evidence="1">Uncharacterized protein</fullName>
    </submittedName>
</protein>
<dbReference type="Proteomes" id="UP000271087">
    <property type="component" value="Unassembled WGS sequence"/>
</dbReference>
<proteinExistence type="predicted"/>
<dbReference type="EMBL" id="UYRW01005703">
    <property type="protein sequence ID" value="VDM93977.1"/>
    <property type="molecule type" value="Genomic_DNA"/>
</dbReference>
<evidence type="ECO:0000313" key="1">
    <source>
        <dbReference type="EMBL" id="VDM93977.1"/>
    </source>
</evidence>
<gene>
    <name evidence="1" type="ORF">NOO_LOCUS10250</name>
</gene>